<dbReference type="EMBL" id="HM566187">
    <property type="protein sequence ID" value="AEL29687.1"/>
    <property type="molecule type" value="Genomic_RNA"/>
</dbReference>
<dbReference type="KEGG" id="vg:80549636"/>
<dbReference type="Proteomes" id="UP000116944">
    <property type="component" value="Genome"/>
</dbReference>
<proteinExistence type="predicted"/>
<protein>
    <submittedName>
        <fullName evidence="2">Nonstructural protein</fullName>
    </submittedName>
</protein>
<name>I1T370_9VIRU</name>
<dbReference type="RefSeq" id="YP_010839703.1">
    <property type="nucleotide sequence ID" value="NC_078055.1"/>
</dbReference>
<evidence type="ECO:0000313" key="2">
    <source>
        <dbReference type="EMBL" id="AEL29687.1"/>
    </source>
</evidence>
<sequence>MNRFMRDMPLVGTTGLSLNRIQVTYIPFNKTWNSPVSTYDVMEFPVHNYTQANEIRDNLQSFYRLNRIPARWGPGFPSIRNESDIEHLSLIHELSKIDEIEIVRHNEPNLKRALYWPFNYPSMSFIRHASRVDEEKPWLFKNNVATDILRASKSTVLDLAIVNLHREVLREAARQSLPEGKFPGKDILMEIASLQCRRMLSAIDSDSEYDGPHSPIFNAVWDYRESCLETVFFSDWVPSVDEFDCPIMHMMRNGLRTWDPEDTEPEVDAASGLKAN</sequence>
<evidence type="ECO:0000256" key="1">
    <source>
        <dbReference type="SAM" id="MobiDB-lite"/>
    </source>
</evidence>
<accession>I1T370</accession>
<dbReference type="Pfam" id="PF11073">
    <property type="entry name" value="NSs"/>
    <property type="match status" value="1"/>
</dbReference>
<dbReference type="GeneID" id="80549636"/>
<keyword evidence="3" id="KW-1185">Reference proteome</keyword>
<reference evidence="2 3" key="1">
    <citation type="submission" date="2010-06" db="EMBL/GenBank/DDBJ databases">
        <title>Genetic diversity of the Phlebovirus genus.</title>
        <authorList>
            <person name="Palacios G."/>
            <person name="Savji N."/>
            <person name="Sze W."/>
            <person name="Hutchinson S."/>
            <person name="Tesh R."/>
            <person name="Travassos da Rosa A."/>
            <person name="Lipkin W."/>
        </authorList>
    </citation>
    <scope>NUCLEOTIDE SEQUENCE [LARGE SCALE GENOMIC DNA]</scope>
</reference>
<dbReference type="InterPro" id="IPR039434">
    <property type="entry name" value="NSs-like"/>
</dbReference>
<evidence type="ECO:0000313" key="3">
    <source>
        <dbReference type="Proteomes" id="UP000116944"/>
    </source>
</evidence>
<organism evidence="2 3">
    <name type="scientific">Rio Claro virus</name>
    <dbReference type="NCBI Taxonomy" id="2848418"/>
    <lineage>
        <taxon>Viruses</taxon>
        <taxon>Riboviria</taxon>
        <taxon>Orthornavirae</taxon>
        <taxon>Negarnaviricota</taxon>
        <taxon>Polyploviricotina</taxon>
        <taxon>Bunyaviricetes</taxon>
        <taxon>Hareavirales</taxon>
        <taxon>Phenuiviridae</taxon>
        <taxon>Phlebovirus</taxon>
        <taxon>Phlebovirus claroense</taxon>
    </lineage>
</organism>
<feature type="region of interest" description="Disordered" evidence="1">
    <location>
        <begin position="257"/>
        <end position="276"/>
    </location>
</feature>